<keyword evidence="1" id="KW-1133">Transmembrane helix</keyword>
<evidence type="ECO:0000256" key="1">
    <source>
        <dbReference type="SAM" id="Phobius"/>
    </source>
</evidence>
<feature type="transmembrane region" description="Helical" evidence="1">
    <location>
        <begin position="101"/>
        <end position="124"/>
    </location>
</feature>
<dbReference type="EMBL" id="QUBQ01000001">
    <property type="protein sequence ID" value="REK77444.1"/>
    <property type="molecule type" value="Genomic_DNA"/>
</dbReference>
<protein>
    <recommendedName>
        <fullName evidence="4">DUF4064 domain-containing protein</fullName>
    </recommendedName>
</protein>
<evidence type="ECO:0000313" key="3">
    <source>
        <dbReference type="Proteomes" id="UP000261905"/>
    </source>
</evidence>
<evidence type="ECO:0008006" key="4">
    <source>
        <dbReference type="Google" id="ProtNLM"/>
    </source>
</evidence>
<dbReference type="RefSeq" id="WP_116045048.1">
    <property type="nucleotide sequence ID" value="NZ_QUBQ01000001.1"/>
</dbReference>
<keyword evidence="1" id="KW-0812">Transmembrane</keyword>
<proteinExistence type="predicted"/>
<dbReference type="Proteomes" id="UP000261905">
    <property type="component" value="Unassembled WGS sequence"/>
</dbReference>
<feature type="transmembrane region" description="Helical" evidence="1">
    <location>
        <begin position="43"/>
        <end position="61"/>
    </location>
</feature>
<keyword evidence="3" id="KW-1185">Reference proteome</keyword>
<reference evidence="2 3" key="1">
    <citation type="submission" date="2018-08" db="EMBL/GenBank/DDBJ databases">
        <title>Paenibacillus sp. M4BSY-1, whole genome shotgun sequence.</title>
        <authorList>
            <person name="Tuo L."/>
        </authorList>
    </citation>
    <scope>NUCLEOTIDE SEQUENCE [LARGE SCALE GENOMIC DNA]</scope>
    <source>
        <strain evidence="2 3">M4BSY-1</strain>
    </source>
</reference>
<organism evidence="2 3">
    <name type="scientific">Paenibacillus paeoniae</name>
    <dbReference type="NCBI Taxonomy" id="2292705"/>
    <lineage>
        <taxon>Bacteria</taxon>
        <taxon>Bacillati</taxon>
        <taxon>Bacillota</taxon>
        <taxon>Bacilli</taxon>
        <taxon>Bacillales</taxon>
        <taxon>Paenibacillaceae</taxon>
        <taxon>Paenibacillus</taxon>
    </lineage>
</organism>
<dbReference type="OrthoDB" id="2619284at2"/>
<gene>
    <name evidence="2" type="ORF">DX130_10730</name>
</gene>
<name>A0A371PML3_9BACL</name>
<dbReference type="AlphaFoldDB" id="A0A371PML3"/>
<comment type="caution">
    <text evidence="2">The sequence shown here is derived from an EMBL/GenBank/DDBJ whole genome shotgun (WGS) entry which is preliminary data.</text>
</comment>
<evidence type="ECO:0000313" key="2">
    <source>
        <dbReference type="EMBL" id="REK77444.1"/>
    </source>
</evidence>
<keyword evidence="1" id="KW-0472">Membrane</keyword>
<sequence length="134" mass="14424">MKRTFIALAGWVSIIAGLAYIGTTWLGADFLGMEAGSERQTVRFWGICSIVAGISLLGLLLSRRLMKDAANDGLLIVTLAAIFLFQVPPFGLWLLGFIASGYTAIMGIIIHGALMAIVCLTFVFSRNSLVREVA</sequence>
<feature type="transmembrane region" description="Helical" evidence="1">
    <location>
        <begin position="73"/>
        <end position="95"/>
    </location>
</feature>
<accession>A0A371PML3</accession>